<dbReference type="InterPro" id="IPR000030">
    <property type="entry name" value="PPE_dom"/>
</dbReference>
<evidence type="ECO:0000256" key="1">
    <source>
        <dbReference type="ARBA" id="ARBA00010652"/>
    </source>
</evidence>
<feature type="compositionally biased region" description="Gly residues" evidence="2">
    <location>
        <begin position="260"/>
        <end position="269"/>
    </location>
</feature>
<name>A0A917VXG8_9NOCA</name>
<feature type="compositionally biased region" description="Polar residues" evidence="2">
    <location>
        <begin position="237"/>
        <end position="252"/>
    </location>
</feature>
<reference evidence="4" key="1">
    <citation type="journal article" date="2014" name="Int. J. Syst. Evol. Microbiol.">
        <title>Complete genome sequence of Corynebacterium casei LMG S-19264T (=DSM 44701T), isolated from a smear-ripened cheese.</title>
        <authorList>
            <consortium name="US DOE Joint Genome Institute (JGI-PGF)"/>
            <person name="Walter F."/>
            <person name="Albersmeier A."/>
            <person name="Kalinowski J."/>
            <person name="Ruckert C."/>
        </authorList>
    </citation>
    <scope>NUCLEOTIDE SEQUENCE</scope>
    <source>
        <strain evidence="4">CGMCC 4.3508</strain>
    </source>
</reference>
<dbReference type="InterPro" id="IPR038332">
    <property type="entry name" value="PPE_sf"/>
</dbReference>
<dbReference type="RefSeq" id="WP_062999139.1">
    <property type="nucleotide sequence ID" value="NZ_BMMH01000026.1"/>
</dbReference>
<feature type="region of interest" description="Disordered" evidence="2">
    <location>
        <begin position="369"/>
        <end position="408"/>
    </location>
</feature>
<feature type="domain" description="PPE" evidence="3">
    <location>
        <begin position="6"/>
        <end position="181"/>
    </location>
</feature>
<comment type="caution">
    <text evidence="4">The sequence shown here is derived from an EMBL/GenBank/DDBJ whole genome shotgun (WGS) entry which is preliminary data.</text>
</comment>
<evidence type="ECO:0000313" key="5">
    <source>
        <dbReference type="Proteomes" id="UP000638263"/>
    </source>
</evidence>
<dbReference type="AlphaFoldDB" id="A0A917VXG8"/>
<sequence>MPFFEYFALEPLQNRDLIDSGAGAAPLNNASRAYSAMDNALEATAANSDQLIRNMGVAWPRGLSSQRAQAAFGKHNQWVRDQAGNAAKIAQLADQGAHLHNSALGAMPSRLEIEAAIAQLAASASLMATSGTVAAAGAGPVSAGALVVFGAATAWHAAAEIQYHRLKLQAAATMMGYEIGALGLLVDLVGVAGAFTPPPPIVVPSPGSVPPVGQDAVTPLQDLITKGPDSTYYPGNKPTTTQQHTGNGTESAGDSKPGGSDSGTGGDGTDPGPSGSEQSLTDPQQPIGSESGFDSGSNGYGADSTYSSPLLGVSSESSTLAALGGGGVLAGFGMARGGIGSMPGAATGFRLPGAWNPASGTAFGAANPAAQAAPARSAARRVSAPTARMRRRRRDEEKRTGKVFTPGEQFEVPELERPPVIGVIEYEDDEPDTELVADSSLVGVLDRLDEETESENGYSTR</sequence>
<reference evidence="4" key="2">
    <citation type="submission" date="2020-09" db="EMBL/GenBank/DDBJ databases">
        <authorList>
            <person name="Sun Q."/>
            <person name="Zhou Y."/>
        </authorList>
    </citation>
    <scope>NUCLEOTIDE SEQUENCE</scope>
    <source>
        <strain evidence="4">CGMCC 4.3508</strain>
    </source>
</reference>
<keyword evidence="5" id="KW-1185">Reference proteome</keyword>
<dbReference type="Pfam" id="PF00823">
    <property type="entry name" value="PPE"/>
    <property type="match status" value="1"/>
</dbReference>
<dbReference type="SUPFAM" id="SSF140459">
    <property type="entry name" value="PE/PPE dimer-like"/>
    <property type="match status" value="1"/>
</dbReference>
<proteinExistence type="inferred from homology"/>
<organism evidence="4 5">
    <name type="scientific">Nocardia jinanensis</name>
    <dbReference type="NCBI Taxonomy" id="382504"/>
    <lineage>
        <taxon>Bacteria</taxon>
        <taxon>Bacillati</taxon>
        <taxon>Actinomycetota</taxon>
        <taxon>Actinomycetes</taxon>
        <taxon>Mycobacteriales</taxon>
        <taxon>Nocardiaceae</taxon>
        <taxon>Nocardia</taxon>
    </lineage>
</organism>
<evidence type="ECO:0000256" key="2">
    <source>
        <dbReference type="SAM" id="MobiDB-lite"/>
    </source>
</evidence>
<gene>
    <name evidence="4" type="ORF">GCM10011588_64210</name>
</gene>
<accession>A0A917VXG8</accession>
<protein>
    <recommendedName>
        <fullName evidence="3">PPE domain-containing protein</fullName>
    </recommendedName>
</protein>
<dbReference type="Gene3D" id="1.20.1260.20">
    <property type="entry name" value="PPE superfamily"/>
    <property type="match status" value="1"/>
</dbReference>
<feature type="region of interest" description="Disordered" evidence="2">
    <location>
        <begin position="223"/>
        <end position="301"/>
    </location>
</feature>
<dbReference type="Proteomes" id="UP000638263">
    <property type="component" value="Unassembled WGS sequence"/>
</dbReference>
<feature type="compositionally biased region" description="Low complexity" evidence="2">
    <location>
        <begin position="369"/>
        <end position="387"/>
    </location>
</feature>
<dbReference type="EMBL" id="BMMH01000026">
    <property type="protein sequence ID" value="GGL40597.1"/>
    <property type="molecule type" value="Genomic_DNA"/>
</dbReference>
<evidence type="ECO:0000259" key="3">
    <source>
        <dbReference type="Pfam" id="PF00823"/>
    </source>
</evidence>
<comment type="similarity">
    <text evidence="1">Belongs to the mycobacterial PPE family.</text>
</comment>
<evidence type="ECO:0000313" key="4">
    <source>
        <dbReference type="EMBL" id="GGL40597.1"/>
    </source>
</evidence>
<feature type="compositionally biased region" description="Polar residues" evidence="2">
    <location>
        <begin position="277"/>
        <end position="297"/>
    </location>
</feature>
<feature type="region of interest" description="Disordered" evidence="2">
    <location>
        <begin position="438"/>
        <end position="461"/>
    </location>
</feature>